<evidence type="ECO:0000313" key="2">
    <source>
        <dbReference type="EMBL" id="KIK59292.1"/>
    </source>
</evidence>
<feature type="compositionally biased region" description="Polar residues" evidence="1">
    <location>
        <begin position="168"/>
        <end position="184"/>
    </location>
</feature>
<organism evidence="2 3">
    <name type="scientific">Collybiopsis luxurians FD-317 M1</name>
    <dbReference type="NCBI Taxonomy" id="944289"/>
    <lineage>
        <taxon>Eukaryota</taxon>
        <taxon>Fungi</taxon>
        <taxon>Dikarya</taxon>
        <taxon>Basidiomycota</taxon>
        <taxon>Agaricomycotina</taxon>
        <taxon>Agaricomycetes</taxon>
        <taxon>Agaricomycetidae</taxon>
        <taxon>Agaricales</taxon>
        <taxon>Marasmiineae</taxon>
        <taxon>Omphalotaceae</taxon>
        <taxon>Collybiopsis</taxon>
        <taxon>Collybiopsis luxurians</taxon>
    </lineage>
</organism>
<dbReference type="Proteomes" id="UP000053593">
    <property type="component" value="Unassembled WGS sequence"/>
</dbReference>
<evidence type="ECO:0000256" key="1">
    <source>
        <dbReference type="SAM" id="MobiDB-lite"/>
    </source>
</evidence>
<feature type="region of interest" description="Disordered" evidence="1">
    <location>
        <begin position="134"/>
        <end position="153"/>
    </location>
</feature>
<gene>
    <name evidence="2" type="ORF">GYMLUDRAFT_245366</name>
</gene>
<accession>A0A0D0CL70</accession>
<reference evidence="2 3" key="1">
    <citation type="submission" date="2014-04" db="EMBL/GenBank/DDBJ databases">
        <title>Evolutionary Origins and Diversification of the Mycorrhizal Mutualists.</title>
        <authorList>
            <consortium name="DOE Joint Genome Institute"/>
            <consortium name="Mycorrhizal Genomics Consortium"/>
            <person name="Kohler A."/>
            <person name="Kuo A."/>
            <person name="Nagy L.G."/>
            <person name="Floudas D."/>
            <person name="Copeland A."/>
            <person name="Barry K.W."/>
            <person name="Cichocki N."/>
            <person name="Veneault-Fourrey C."/>
            <person name="LaButti K."/>
            <person name="Lindquist E.A."/>
            <person name="Lipzen A."/>
            <person name="Lundell T."/>
            <person name="Morin E."/>
            <person name="Murat C."/>
            <person name="Riley R."/>
            <person name="Ohm R."/>
            <person name="Sun H."/>
            <person name="Tunlid A."/>
            <person name="Henrissat B."/>
            <person name="Grigoriev I.V."/>
            <person name="Hibbett D.S."/>
            <person name="Martin F."/>
        </authorList>
    </citation>
    <scope>NUCLEOTIDE SEQUENCE [LARGE SCALE GENOMIC DNA]</scope>
    <source>
        <strain evidence="2 3">FD-317 M1</strain>
    </source>
</reference>
<dbReference type="EMBL" id="KN834780">
    <property type="protein sequence ID" value="KIK59292.1"/>
    <property type="molecule type" value="Genomic_DNA"/>
</dbReference>
<proteinExistence type="predicted"/>
<protein>
    <submittedName>
        <fullName evidence="2">Uncharacterized protein</fullName>
    </submittedName>
</protein>
<keyword evidence="3" id="KW-1185">Reference proteome</keyword>
<dbReference type="AlphaFoldDB" id="A0A0D0CL70"/>
<feature type="region of interest" description="Disordered" evidence="1">
    <location>
        <begin position="166"/>
        <end position="196"/>
    </location>
</feature>
<sequence length="210" mass="23028">MAVDPSSLAHQDLTSQLTSAEIIAHSLQKALVPPPESPLELAAAARDAIQAIVFRLRFRSAGITRNEGYLITLRRSNCPELVMRLGGADDEYPFFGSTERVYIPVFESTPRQRFEFTKSQQHFHSFLILEDTRPHSSSHPNAPLKPGQRKMTAGWGGGCCESVVIDTPPTQQQKSNLTSNSNLSIGMGHHSTSSSEGLLSLSSFSITLDY</sequence>
<evidence type="ECO:0000313" key="3">
    <source>
        <dbReference type="Proteomes" id="UP000053593"/>
    </source>
</evidence>
<name>A0A0D0CL70_9AGAR</name>
<dbReference type="HOGENOM" id="CLU_1310263_0_0_1"/>